<evidence type="ECO:0008006" key="9">
    <source>
        <dbReference type="Google" id="ProtNLM"/>
    </source>
</evidence>
<evidence type="ECO:0000256" key="6">
    <source>
        <dbReference type="SAM" id="Phobius"/>
    </source>
</evidence>
<evidence type="ECO:0000256" key="3">
    <source>
        <dbReference type="ARBA" id="ARBA00023004"/>
    </source>
</evidence>
<evidence type="ECO:0000256" key="2">
    <source>
        <dbReference type="ARBA" id="ARBA00022723"/>
    </source>
</evidence>
<dbReference type="InterPro" id="IPR002401">
    <property type="entry name" value="Cyt_P450_E_grp-I"/>
</dbReference>
<dbReference type="Proteomes" id="UP000799537">
    <property type="component" value="Unassembled WGS sequence"/>
</dbReference>
<dbReference type="PROSITE" id="PS00086">
    <property type="entry name" value="CYTOCHROME_P450"/>
    <property type="match status" value="1"/>
</dbReference>
<keyword evidence="2 4" id="KW-0479">Metal-binding</keyword>
<evidence type="ECO:0000313" key="8">
    <source>
        <dbReference type="Proteomes" id="UP000799537"/>
    </source>
</evidence>
<keyword evidence="3 4" id="KW-0408">Iron</keyword>
<keyword evidence="5" id="KW-0560">Oxidoreductase</keyword>
<dbReference type="Pfam" id="PF00067">
    <property type="entry name" value="p450"/>
    <property type="match status" value="1"/>
</dbReference>
<dbReference type="InterPro" id="IPR050121">
    <property type="entry name" value="Cytochrome_P450_monoxygenase"/>
</dbReference>
<reference evidence="7" key="1">
    <citation type="journal article" date="2020" name="Stud. Mycol.">
        <title>101 Dothideomycetes genomes: a test case for predicting lifestyles and emergence of pathogens.</title>
        <authorList>
            <person name="Haridas S."/>
            <person name="Albert R."/>
            <person name="Binder M."/>
            <person name="Bloem J."/>
            <person name="Labutti K."/>
            <person name="Salamov A."/>
            <person name="Andreopoulos B."/>
            <person name="Baker S."/>
            <person name="Barry K."/>
            <person name="Bills G."/>
            <person name="Bluhm B."/>
            <person name="Cannon C."/>
            <person name="Castanera R."/>
            <person name="Culley D."/>
            <person name="Daum C."/>
            <person name="Ezra D."/>
            <person name="Gonzalez J."/>
            <person name="Henrissat B."/>
            <person name="Kuo A."/>
            <person name="Liang C."/>
            <person name="Lipzen A."/>
            <person name="Lutzoni F."/>
            <person name="Magnuson J."/>
            <person name="Mondo S."/>
            <person name="Nolan M."/>
            <person name="Ohm R."/>
            <person name="Pangilinan J."/>
            <person name="Park H.-J."/>
            <person name="Ramirez L."/>
            <person name="Alfaro M."/>
            <person name="Sun H."/>
            <person name="Tritt A."/>
            <person name="Yoshinaga Y."/>
            <person name="Zwiers L.-H."/>
            <person name="Turgeon B."/>
            <person name="Goodwin S."/>
            <person name="Spatafora J."/>
            <person name="Crous P."/>
            <person name="Grigoriev I."/>
        </authorList>
    </citation>
    <scope>NUCLEOTIDE SEQUENCE</scope>
    <source>
        <strain evidence="7">ATCC 36951</strain>
    </source>
</reference>
<keyword evidence="6" id="KW-0472">Membrane</keyword>
<keyword evidence="6" id="KW-1133">Transmembrane helix</keyword>
<sequence>MLVDHSLAILYILAFFFAILYIYSHAASPLRSIQGPFLARFSRLWYFSAVSSGRFETINASLHAKYGKIVRLAPNQYSISDPSAIQTIYKTRHGETPFRKSDFYSAWQAPNKPNIFTERDPVAHTRDRKKFHAAYTMSTMTTYEKYVDDCVEILCRRMEEVQQSGKEVDMSWWLQCFAFDVIGEISFSKRFGFLDRGEDQSGLIENVHRTTKYSVLMGMFPEWHVFYFNTLQLLGKLGFGKGAGKQYLRDFTFRSMGERQKKVKKERDVTTTAEDDNYMPKDFMTKFIEQHQRDPTHFTLDDTINGVLGNINAGSDTTGVALSAIMYYLLASPRVLQRLRDELSQQQVSDPTTFKEVQSLEYLQAVIKEAMRLHPSIGVQLPRVVPKGGAIITGQFFPGETIVGLNPYVLHHDKDVFGGDADAFRPERWLRSECDAATLARMENTWCPFGAGSRTCIGKNVSLLEMSKLVPQLVRRFDFEMSDGLEREGLKTYNEFFIQIRNLRLKVVKRRLEV</sequence>
<dbReference type="PANTHER" id="PTHR24305">
    <property type="entry name" value="CYTOCHROME P450"/>
    <property type="match status" value="1"/>
</dbReference>
<keyword evidence="4 5" id="KW-0349">Heme</keyword>
<dbReference type="FunFam" id="1.10.630.10:FF:000050">
    <property type="entry name" value="Cytochrome P450 monooxygenase"/>
    <property type="match status" value="1"/>
</dbReference>
<dbReference type="InterPro" id="IPR017972">
    <property type="entry name" value="Cyt_P450_CS"/>
</dbReference>
<organism evidence="7 8">
    <name type="scientific">Zasmidium cellare ATCC 36951</name>
    <dbReference type="NCBI Taxonomy" id="1080233"/>
    <lineage>
        <taxon>Eukaryota</taxon>
        <taxon>Fungi</taxon>
        <taxon>Dikarya</taxon>
        <taxon>Ascomycota</taxon>
        <taxon>Pezizomycotina</taxon>
        <taxon>Dothideomycetes</taxon>
        <taxon>Dothideomycetidae</taxon>
        <taxon>Mycosphaerellales</taxon>
        <taxon>Mycosphaerellaceae</taxon>
        <taxon>Zasmidium</taxon>
    </lineage>
</organism>
<keyword evidence="6" id="KW-0812">Transmembrane</keyword>
<dbReference type="CDD" id="cd11060">
    <property type="entry name" value="CYP57A1-like"/>
    <property type="match status" value="1"/>
</dbReference>
<dbReference type="RefSeq" id="XP_033668303.1">
    <property type="nucleotide sequence ID" value="XM_033806240.1"/>
</dbReference>
<protein>
    <recommendedName>
        <fullName evidence="9">Cytochrome P450</fullName>
    </recommendedName>
</protein>
<dbReference type="InterPro" id="IPR036396">
    <property type="entry name" value="Cyt_P450_sf"/>
</dbReference>
<evidence type="ECO:0000313" key="7">
    <source>
        <dbReference type="EMBL" id="KAF2167414.1"/>
    </source>
</evidence>
<dbReference type="InterPro" id="IPR001128">
    <property type="entry name" value="Cyt_P450"/>
</dbReference>
<evidence type="ECO:0000256" key="1">
    <source>
        <dbReference type="ARBA" id="ARBA00001971"/>
    </source>
</evidence>
<dbReference type="GO" id="GO:0004497">
    <property type="term" value="F:monooxygenase activity"/>
    <property type="evidence" value="ECO:0007669"/>
    <property type="project" value="UniProtKB-KW"/>
</dbReference>
<gene>
    <name evidence="7" type="ORF">M409DRAFT_22224</name>
</gene>
<feature type="transmembrane region" description="Helical" evidence="6">
    <location>
        <begin position="6"/>
        <end position="23"/>
    </location>
</feature>
<keyword evidence="5" id="KW-0503">Monooxygenase</keyword>
<dbReference type="GeneID" id="54559512"/>
<dbReference type="GO" id="GO:0016705">
    <property type="term" value="F:oxidoreductase activity, acting on paired donors, with incorporation or reduction of molecular oxygen"/>
    <property type="evidence" value="ECO:0007669"/>
    <property type="project" value="InterPro"/>
</dbReference>
<dbReference type="EMBL" id="ML993593">
    <property type="protein sequence ID" value="KAF2167414.1"/>
    <property type="molecule type" value="Genomic_DNA"/>
</dbReference>
<dbReference type="PRINTS" id="PR00385">
    <property type="entry name" value="P450"/>
</dbReference>
<dbReference type="PANTHER" id="PTHR24305:SF190">
    <property type="entry name" value="P450, PUTATIVE (EUROFUNG)-RELATED"/>
    <property type="match status" value="1"/>
</dbReference>
<accession>A0A6A6CJJ8</accession>
<dbReference type="SUPFAM" id="SSF48264">
    <property type="entry name" value="Cytochrome P450"/>
    <property type="match status" value="1"/>
</dbReference>
<dbReference type="AlphaFoldDB" id="A0A6A6CJJ8"/>
<feature type="binding site" description="axial binding residue" evidence="4">
    <location>
        <position position="456"/>
    </location>
    <ligand>
        <name>heme</name>
        <dbReference type="ChEBI" id="CHEBI:30413"/>
    </ligand>
    <ligandPart>
        <name>Fe</name>
        <dbReference type="ChEBI" id="CHEBI:18248"/>
    </ligandPart>
</feature>
<keyword evidence="8" id="KW-1185">Reference proteome</keyword>
<dbReference type="GO" id="GO:0005506">
    <property type="term" value="F:iron ion binding"/>
    <property type="evidence" value="ECO:0007669"/>
    <property type="project" value="InterPro"/>
</dbReference>
<evidence type="ECO:0000256" key="4">
    <source>
        <dbReference type="PIRSR" id="PIRSR602401-1"/>
    </source>
</evidence>
<dbReference type="PRINTS" id="PR00463">
    <property type="entry name" value="EP450I"/>
</dbReference>
<dbReference type="OrthoDB" id="3934656at2759"/>
<dbReference type="Gene3D" id="1.10.630.10">
    <property type="entry name" value="Cytochrome P450"/>
    <property type="match status" value="1"/>
</dbReference>
<name>A0A6A6CJJ8_ZASCE</name>
<comment type="cofactor">
    <cofactor evidence="1 4">
        <name>heme</name>
        <dbReference type="ChEBI" id="CHEBI:30413"/>
    </cofactor>
</comment>
<dbReference type="GO" id="GO:0020037">
    <property type="term" value="F:heme binding"/>
    <property type="evidence" value="ECO:0007669"/>
    <property type="project" value="InterPro"/>
</dbReference>
<comment type="similarity">
    <text evidence="5">Belongs to the cytochrome P450 family.</text>
</comment>
<evidence type="ECO:0000256" key="5">
    <source>
        <dbReference type="RuleBase" id="RU000461"/>
    </source>
</evidence>
<proteinExistence type="inferred from homology"/>